<reference evidence="3" key="1">
    <citation type="submission" date="2011-02" db="EMBL/GenBank/DDBJ databases">
        <title>Complete sequence of Methanobacterium sp. AL-21.</title>
        <authorList>
            <consortium name="US DOE Joint Genome Institute"/>
            <person name="Lucas S."/>
            <person name="Copeland A."/>
            <person name="Lapidus A."/>
            <person name="Cheng J.-F."/>
            <person name="Goodwin L."/>
            <person name="Pitluck S."/>
            <person name="Chertkov O."/>
            <person name="Detter J.C."/>
            <person name="Han C."/>
            <person name="Tapia R."/>
            <person name="Land M."/>
            <person name="Hauser L."/>
            <person name="Kyrpides N."/>
            <person name="Ivanova N."/>
            <person name="Mikhailova N."/>
            <person name="Pagani I."/>
            <person name="Cadillo-Quiroz H."/>
            <person name="Imachi H."/>
            <person name="Zinder S."/>
            <person name="Liu W."/>
            <person name="Woyke T."/>
        </authorList>
    </citation>
    <scope>NUCLEOTIDE SEQUENCE [LARGE SCALE GENOMIC DNA]</scope>
    <source>
        <strain evidence="3">AL-21</strain>
    </source>
</reference>
<reference evidence="2 3" key="2">
    <citation type="journal article" date="2014" name="Int. J. Syst. Evol. Microbiol.">
        <title>Methanobacterium paludis sp. nov. and a novel strain of Methanobacterium lacus isolated from northern peatlands.</title>
        <authorList>
            <person name="Cadillo-Quiroz H."/>
            <person name="Brauer S.L."/>
            <person name="Goodson N."/>
            <person name="Yavitt J.B."/>
            <person name="Zinder S.H."/>
        </authorList>
    </citation>
    <scope>NUCLEOTIDE SEQUENCE [LARGE SCALE GENOMIC DNA]</scope>
    <source>
        <strain evidence="2 3">AL-21</strain>
    </source>
</reference>
<accession>F0T5X4</accession>
<keyword evidence="3" id="KW-1185">Reference proteome</keyword>
<protein>
    <submittedName>
        <fullName evidence="2">Uncharacterized protein</fullName>
    </submittedName>
</protein>
<dbReference type="HOGENOM" id="CLU_815378_0_0_2"/>
<dbReference type="AlphaFoldDB" id="F0T5X4"/>
<keyword evidence="1" id="KW-0812">Transmembrane</keyword>
<dbReference type="KEGG" id="mel:Metbo_1122"/>
<organism evidence="2 3">
    <name type="scientific">Methanobacterium lacus (strain AL-21)</name>
    <dbReference type="NCBI Taxonomy" id="877455"/>
    <lineage>
        <taxon>Archaea</taxon>
        <taxon>Methanobacteriati</taxon>
        <taxon>Methanobacteriota</taxon>
        <taxon>Methanomada group</taxon>
        <taxon>Methanobacteria</taxon>
        <taxon>Methanobacteriales</taxon>
        <taxon>Methanobacteriaceae</taxon>
        <taxon>Methanobacterium</taxon>
    </lineage>
</organism>
<evidence type="ECO:0000313" key="3">
    <source>
        <dbReference type="Proteomes" id="UP000007490"/>
    </source>
</evidence>
<evidence type="ECO:0000313" key="2">
    <source>
        <dbReference type="EMBL" id="ADZ09367.1"/>
    </source>
</evidence>
<name>F0T5X4_METLA</name>
<feature type="transmembrane region" description="Helical" evidence="1">
    <location>
        <begin position="12"/>
        <end position="33"/>
    </location>
</feature>
<dbReference type="GeneID" id="10277572"/>
<evidence type="ECO:0000256" key="1">
    <source>
        <dbReference type="SAM" id="Phobius"/>
    </source>
</evidence>
<keyword evidence="1" id="KW-0472">Membrane</keyword>
<sequence>MTIPLLAADKDIMDIIIAIIQMITLIFLIIYVWKTYDMAVSTEKSAKVSQLTLQEMKETRDQEIAPYVVAYFEFENRIINLIVENVGKGLAKDVKIKFDPKLISSIGHDINEIAFIKEGIGSMPPKYKIKTFFDSTIGYYGIKNFPNKYNAKITYYGGLEESKRTTEHILDIGAYFNVLSSEEKGFNEVVKELEKISKAQESINKELSNYNDIFSNGIWINNPASPINGSNSNINDNRKAILSKLNEFKILWESVYKNEEEKFGSFYTNMGKRFSSIGMQILILSSYETKEELNEDLIKIGTKLFKLERIRFSWGIEKKFTKIGNEVSLLVDKVINEINN</sequence>
<dbReference type="EMBL" id="CP002551">
    <property type="protein sequence ID" value="ADZ09367.1"/>
    <property type="molecule type" value="Genomic_DNA"/>
</dbReference>
<dbReference type="OrthoDB" id="380956at2157"/>
<proteinExistence type="predicted"/>
<keyword evidence="1" id="KW-1133">Transmembrane helix</keyword>
<dbReference type="Proteomes" id="UP000007490">
    <property type="component" value="Chromosome"/>
</dbReference>
<gene>
    <name evidence="2" type="ordered locus">Metbo_1122</name>
</gene>
<dbReference type="RefSeq" id="WP_013644718.1">
    <property type="nucleotide sequence ID" value="NC_015216.1"/>
</dbReference>